<feature type="transmembrane region" description="Helical" evidence="9">
    <location>
        <begin position="6"/>
        <end position="27"/>
    </location>
</feature>
<accession>S8CJG8</accession>
<dbReference type="GO" id="GO:0042407">
    <property type="term" value="P:cristae formation"/>
    <property type="evidence" value="ECO:0007669"/>
    <property type="project" value="TreeGrafter"/>
</dbReference>
<evidence type="ECO:0000256" key="5">
    <source>
        <dbReference type="ARBA" id="ARBA00022989"/>
    </source>
</evidence>
<keyword evidence="4" id="KW-0999">Mitochondrion inner membrane</keyword>
<gene>
    <name evidence="10" type="ORF">M569_07577</name>
</gene>
<dbReference type="AlphaFoldDB" id="S8CJG8"/>
<name>S8CJG8_9LAMI</name>
<keyword evidence="11" id="KW-1185">Reference proteome</keyword>
<dbReference type="OrthoDB" id="10261039at2759"/>
<evidence type="ECO:0000256" key="7">
    <source>
        <dbReference type="ARBA" id="ARBA00023136"/>
    </source>
</evidence>
<evidence type="ECO:0000256" key="3">
    <source>
        <dbReference type="ARBA" id="ARBA00022692"/>
    </source>
</evidence>
<evidence type="ECO:0000256" key="1">
    <source>
        <dbReference type="ARBA" id="ARBA00004273"/>
    </source>
</evidence>
<dbReference type="PANTHER" id="PTHR15415:SF7">
    <property type="entry name" value="MICOS COMPLEX SUBUNIT MIC60"/>
    <property type="match status" value="1"/>
</dbReference>
<feature type="compositionally biased region" description="Basic and acidic residues" evidence="8">
    <location>
        <begin position="298"/>
        <end position="313"/>
    </location>
</feature>
<comment type="caution">
    <text evidence="10">The sequence shown here is derived from an EMBL/GenBank/DDBJ whole genome shotgun (WGS) entry which is preliminary data.</text>
</comment>
<evidence type="ECO:0000256" key="8">
    <source>
        <dbReference type="SAM" id="MobiDB-lite"/>
    </source>
</evidence>
<dbReference type="Proteomes" id="UP000015453">
    <property type="component" value="Unassembled WGS sequence"/>
</dbReference>
<dbReference type="PANTHER" id="PTHR15415">
    <property type="entry name" value="MITOFILIN"/>
    <property type="match status" value="1"/>
</dbReference>
<comment type="similarity">
    <text evidence="2">Belongs to the MICOS complex subunit Mic60 family.</text>
</comment>
<evidence type="ECO:0000313" key="10">
    <source>
        <dbReference type="EMBL" id="EPS67199.1"/>
    </source>
</evidence>
<keyword evidence="3 9" id="KW-0812">Transmembrane</keyword>
<evidence type="ECO:0000256" key="9">
    <source>
        <dbReference type="SAM" id="Phobius"/>
    </source>
</evidence>
<evidence type="ECO:0000313" key="11">
    <source>
        <dbReference type="Proteomes" id="UP000015453"/>
    </source>
</evidence>
<evidence type="ECO:0000256" key="2">
    <source>
        <dbReference type="ARBA" id="ARBA00010877"/>
    </source>
</evidence>
<proteinExistence type="inferred from homology"/>
<sequence>MQKTGLLARVETVIAIFLQYSLLLLAIGKGKGGVTFAYAATVYQRDTRRTLLFGMLRRSVLELASRSSISKVPSFLASRRFFSVTQENKPDSSRKTQSHSAKFIAGSVLLGSAFLAAYSLGYLDRYLKKEKLNNDEQSRILEELYSHDKATEGKAVESTDQLEKGNLLDSAQRNLHSDDITSASVEEKFTRKSLEVKSDEERSEAVEVAPNEDSHESYIAKDGKLVLDFLQALHAAEKRQAELDSKSFAAEKKVLKEKYEKDLKDARIREVMYAEREAMLEKELNKERARGAAALKSLQDKSDETLKKELELK</sequence>
<evidence type="ECO:0000256" key="4">
    <source>
        <dbReference type="ARBA" id="ARBA00022792"/>
    </source>
</evidence>
<reference evidence="10 11" key="1">
    <citation type="journal article" date="2013" name="BMC Genomics">
        <title>The miniature genome of a carnivorous plant Genlisea aurea contains a low number of genes and short non-coding sequences.</title>
        <authorList>
            <person name="Leushkin E.V."/>
            <person name="Sutormin R.A."/>
            <person name="Nabieva E.R."/>
            <person name="Penin A.A."/>
            <person name="Kondrashov A.S."/>
            <person name="Logacheva M.D."/>
        </authorList>
    </citation>
    <scope>NUCLEOTIDE SEQUENCE [LARGE SCALE GENOMIC DNA]</scope>
</reference>
<feature type="transmembrane region" description="Helical" evidence="9">
    <location>
        <begin position="103"/>
        <end position="123"/>
    </location>
</feature>
<keyword evidence="6" id="KW-0496">Mitochondrion</keyword>
<dbReference type="EMBL" id="AUSU01003242">
    <property type="protein sequence ID" value="EPS67199.1"/>
    <property type="molecule type" value="Genomic_DNA"/>
</dbReference>
<protein>
    <submittedName>
        <fullName evidence="10">Uncharacterized protein</fullName>
    </submittedName>
</protein>
<feature type="non-terminal residue" evidence="10">
    <location>
        <position position="313"/>
    </location>
</feature>
<organism evidence="10 11">
    <name type="scientific">Genlisea aurea</name>
    <dbReference type="NCBI Taxonomy" id="192259"/>
    <lineage>
        <taxon>Eukaryota</taxon>
        <taxon>Viridiplantae</taxon>
        <taxon>Streptophyta</taxon>
        <taxon>Embryophyta</taxon>
        <taxon>Tracheophyta</taxon>
        <taxon>Spermatophyta</taxon>
        <taxon>Magnoliopsida</taxon>
        <taxon>eudicotyledons</taxon>
        <taxon>Gunneridae</taxon>
        <taxon>Pentapetalae</taxon>
        <taxon>asterids</taxon>
        <taxon>lamiids</taxon>
        <taxon>Lamiales</taxon>
        <taxon>Lentibulariaceae</taxon>
        <taxon>Genlisea</taxon>
    </lineage>
</organism>
<dbReference type="InterPro" id="IPR019133">
    <property type="entry name" value="MIC60"/>
</dbReference>
<comment type="subcellular location">
    <subcellularLocation>
        <location evidence="1">Mitochondrion inner membrane</location>
    </subcellularLocation>
</comment>
<evidence type="ECO:0000256" key="6">
    <source>
        <dbReference type="ARBA" id="ARBA00023128"/>
    </source>
</evidence>
<feature type="region of interest" description="Disordered" evidence="8">
    <location>
        <begin position="292"/>
        <end position="313"/>
    </location>
</feature>
<keyword evidence="5 9" id="KW-1133">Transmembrane helix</keyword>
<keyword evidence="7 9" id="KW-0472">Membrane</keyword>
<dbReference type="GO" id="GO:0061617">
    <property type="term" value="C:MICOS complex"/>
    <property type="evidence" value="ECO:0007669"/>
    <property type="project" value="TreeGrafter"/>
</dbReference>